<dbReference type="Proteomes" id="UP000315440">
    <property type="component" value="Unassembled WGS sequence"/>
</dbReference>
<evidence type="ECO:0000256" key="5">
    <source>
        <dbReference type="ARBA" id="ARBA00023136"/>
    </source>
</evidence>
<reference evidence="7 8" key="1">
    <citation type="submission" date="2019-02" db="EMBL/GenBank/DDBJ databases">
        <title>Deep-cultivation of Planctomycetes and their phenomic and genomic characterization uncovers novel biology.</title>
        <authorList>
            <person name="Wiegand S."/>
            <person name="Jogler M."/>
            <person name="Boedeker C."/>
            <person name="Pinto D."/>
            <person name="Vollmers J."/>
            <person name="Rivas-Marin E."/>
            <person name="Kohn T."/>
            <person name="Peeters S.H."/>
            <person name="Heuer A."/>
            <person name="Rast P."/>
            <person name="Oberbeckmann S."/>
            <person name="Bunk B."/>
            <person name="Jeske O."/>
            <person name="Meyerdierks A."/>
            <person name="Storesund J.E."/>
            <person name="Kallscheuer N."/>
            <person name="Luecker S."/>
            <person name="Lage O.M."/>
            <person name="Pohl T."/>
            <person name="Merkel B.J."/>
            <person name="Hornburger P."/>
            <person name="Mueller R.-W."/>
            <person name="Bruemmer F."/>
            <person name="Labrenz M."/>
            <person name="Spormann A.M."/>
            <person name="Op Den Camp H."/>
            <person name="Overmann J."/>
            <person name="Amann R."/>
            <person name="Jetten M.S.M."/>
            <person name="Mascher T."/>
            <person name="Medema M.H."/>
            <person name="Devos D.P."/>
            <person name="Kaster A.-K."/>
            <person name="Ovreas L."/>
            <person name="Rohde M."/>
            <person name="Galperin M.Y."/>
            <person name="Jogler C."/>
        </authorList>
    </citation>
    <scope>NUCLEOTIDE SEQUENCE [LARGE SCALE GENOMIC DNA]</scope>
    <source>
        <strain evidence="7 8">Mal64</strain>
    </source>
</reference>
<feature type="transmembrane region" description="Helical" evidence="6">
    <location>
        <begin position="114"/>
        <end position="130"/>
    </location>
</feature>
<evidence type="ECO:0000256" key="2">
    <source>
        <dbReference type="ARBA" id="ARBA00022475"/>
    </source>
</evidence>
<evidence type="ECO:0000256" key="4">
    <source>
        <dbReference type="ARBA" id="ARBA00022989"/>
    </source>
</evidence>
<sequence length="315" mass="33908">MSARLSKALAWARLLRISNAPTAAADVWMGYAIATGGATPGWELVWLTLASLCLYSAGMAMNDWFDAEIDAEERPCRPIPSGWVSLRAASATTWTLIACGIVSASLASVVAHSHAPWLCCVMLAIAIWYYNRFGKHSDDGPLALGICRLLNVLVGYSVFHYDSDVAITPDPLVMKLLPVAGIVLYVFGFSSLAHSETEKILRSHLISCSVVISIGLSYYALLPIILAHSFPLKQSPEAWLTLWGVIALMLGRRFAHAVVRPEPTRIQAAVGAAITSIVTIDAALAWGYTGSVAWGAAILALWPLTKALSRFIAQT</sequence>
<dbReference type="GO" id="GO:0016020">
    <property type="term" value="C:membrane"/>
    <property type="evidence" value="ECO:0007669"/>
    <property type="project" value="UniProtKB-SubCell"/>
</dbReference>
<feature type="transmembrane region" description="Helical" evidence="6">
    <location>
        <begin position="142"/>
        <end position="161"/>
    </location>
</feature>
<dbReference type="OrthoDB" id="2908954at2"/>
<dbReference type="PANTHER" id="PTHR42723:SF1">
    <property type="entry name" value="CHLOROPHYLL SYNTHASE, CHLOROPLASTIC"/>
    <property type="match status" value="1"/>
</dbReference>
<keyword evidence="4 6" id="KW-1133">Transmembrane helix</keyword>
<feature type="transmembrane region" description="Helical" evidence="6">
    <location>
        <begin position="173"/>
        <end position="193"/>
    </location>
</feature>
<keyword evidence="3 6" id="KW-0812">Transmembrane</keyword>
<keyword evidence="7" id="KW-0808">Transferase</keyword>
<comment type="subcellular location">
    <subcellularLocation>
        <location evidence="1">Membrane</location>
        <topology evidence="1">Multi-pass membrane protein</topology>
    </subcellularLocation>
</comment>
<dbReference type="Gene3D" id="1.10.357.140">
    <property type="entry name" value="UbiA prenyltransferase"/>
    <property type="match status" value="1"/>
</dbReference>
<dbReference type="EMBL" id="SJPQ01000003">
    <property type="protein sequence ID" value="TWT87387.1"/>
    <property type="molecule type" value="Genomic_DNA"/>
</dbReference>
<evidence type="ECO:0000256" key="1">
    <source>
        <dbReference type="ARBA" id="ARBA00004141"/>
    </source>
</evidence>
<gene>
    <name evidence="7" type="ORF">Mal64_29260</name>
</gene>
<protein>
    <submittedName>
        <fullName evidence="7">Prenyltransferase</fullName>
    </submittedName>
</protein>
<dbReference type="RefSeq" id="WP_146401474.1">
    <property type="nucleotide sequence ID" value="NZ_SJPQ01000003.1"/>
</dbReference>
<keyword evidence="8" id="KW-1185">Reference proteome</keyword>
<evidence type="ECO:0000313" key="8">
    <source>
        <dbReference type="Proteomes" id="UP000315440"/>
    </source>
</evidence>
<dbReference type="GO" id="GO:0016765">
    <property type="term" value="F:transferase activity, transferring alkyl or aryl (other than methyl) groups"/>
    <property type="evidence" value="ECO:0007669"/>
    <property type="project" value="InterPro"/>
</dbReference>
<dbReference type="PANTHER" id="PTHR42723">
    <property type="entry name" value="CHLOROPHYLL SYNTHASE"/>
    <property type="match status" value="1"/>
</dbReference>
<accession>A0A5C5ZK17</accession>
<name>A0A5C5ZK17_9BACT</name>
<feature type="transmembrane region" description="Helical" evidence="6">
    <location>
        <begin position="292"/>
        <end position="313"/>
    </location>
</feature>
<evidence type="ECO:0000256" key="3">
    <source>
        <dbReference type="ARBA" id="ARBA00022692"/>
    </source>
</evidence>
<evidence type="ECO:0000256" key="6">
    <source>
        <dbReference type="SAM" id="Phobius"/>
    </source>
</evidence>
<dbReference type="CDD" id="cd13964">
    <property type="entry name" value="PT_UbiA_1"/>
    <property type="match status" value="1"/>
</dbReference>
<comment type="caution">
    <text evidence="7">The sequence shown here is derived from an EMBL/GenBank/DDBJ whole genome shotgun (WGS) entry which is preliminary data.</text>
</comment>
<organism evidence="7 8">
    <name type="scientific">Pseudobythopirellula maris</name>
    <dbReference type="NCBI Taxonomy" id="2527991"/>
    <lineage>
        <taxon>Bacteria</taxon>
        <taxon>Pseudomonadati</taxon>
        <taxon>Planctomycetota</taxon>
        <taxon>Planctomycetia</taxon>
        <taxon>Pirellulales</taxon>
        <taxon>Lacipirellulaceae</taxon>
        <taxon>Pseudobythopirellula</taxon>
    </lineage>
</organism>
<dbReference type="Pfam" id="PF01040">
    <property type="entry name" value="UbiA"/>
    <property type="match status" value="1"/>
</dbReference>
<dbReference type="InterPro" id="IPR044878">
    <property type="entry name" value="UbiA_sf"/>
</dbReference>
<feature type="transmembrane region" description="Helical" evidence="6">
    <location>
        <begin position="205"/>
        <end position="226"/>
    </location>
</feature>
<dbReference type="InterPro" id="IPR000537">
    <property type="entry name" value="UbiA_prenyltransferase"/>
</dbReference>
<feature type="transmembrane region" description="Helical" evidence="6">
    <location>
        <begin position="86"/>
        <end position="108"/>
    </location>
</feature>
<keyword evidence="2" id="KW-1003">Cell membrane</keyword>
<evidence type="ECO:0000313" key="7">
    <source>
        <dbReference type="EMBL" id="TWT87387.1"/>
    </source>
</evidence>
<keyword evidence="5 6" id="KW-0472">Membrane</keyword>
<proteinExistence type="predicted"/>
<dbReference type="AlphaFoldDB" id="A0A5C5ZK17"/>
<dbReference type="InterPro" id="IPR050475">
    <property type="entry name" value="Prenyltransferase_related"/>
</dbReference>